<dbReference type="PROSITE" id="PS51257">
    <property type="entry name" value="PROKAR_LIPOPROTEIN"/>
    <property type="match status" value="1"/>
</dbReference>
<feature type="chain" id="PRO_5012826639" evidence="2">
    <location>
        <begin position="20"/>
        <end position="160"/>
    </location>
</feature>
<proteinExistence type="predicted"/>
<evidence type="ECO:0000313" key="3">
    <source>
        <dbReference type="EMBL" id="SBV91406.1"/>
    </source>
</evidence>
<feature type="region of interest" description="Disordered" evidence="1">
    <location>
        <begin position="40"/>
        <end position="60"/>
    </location>
</feature>
<evidence type="ECO:0000256" key="1">
    <source>
        <dbReference type="SAM" id="MobiDB-lite"/>
    </source>
</evidence>
<organism evidence="3">
    <name type="scientific">uncultured Alphaproteobacteria bacterium</name>
    <dbReference type="NCBI Taxonomy" id="91750"/>
    <lineage>
        <taxon>Bacteria</taxon>
        <taxon>Pseudomonadati</taxon>
        <taxon>Pseudomonadota</taxon>
        <taxon>Alphaproteobacteria</taxon>
        <taxon>environmental samples</taxon>
    </lineage>
</organism>
<keyword evidence="2" id="KW-0732">Signal</keyword>
<sequence>MKLWTIAALAALVALGGCARNEDPAKGGFFSGIANMSDGTYERRQQDRKEALENEQDMNLQKQRELERTNAQRDAVAAQRAQVESQAAALESEVSALKAKLAKAKTQHGDLQRQADVLQAKIDVLQQDSFTPPADKAARLDALRKEKADLEKQIDTAIGR</sequence>
<feature type="compositionally biased region" description="Basic and acidic residues" evidence="1">
    <location>
        <begin position="40"/>
        <end position="52"/>
    </location>
</feature>
<name>A0A212IW36_9PROT</name>
<dbReference type="EMBL" id="FLUO01000001">
    <property type="protein sequence ID" value="SBV91406.1"/>
    <property type="molecule type" value="Genomic_DNA"/>
</dbReference>
<dbReference type="SUPFAM" id="SSF90257">
    <property type="entry name" value="Myosin rod fragments"/>
    <property type="match status" value="1"/>
</dbReference>
<feature type="signal peptide" evidence="2">
    <location>
        <begin position="1"/>
        <end position="19"/>
    </location>
</feature>
<keyword evidence="3" id="KW-0449">Lipoprotein</keyword>
<dbReference type="AlphaFoldDB" id="A0A212IW36"/>
<accession>A0A212IW36</accession>
<evidence type="ECO:0000256" key="2">
    <source>
        <dbReference type="SAM" id="SignalP"/>
    </source>
</evidence>
<protein>
    <submittedName>
        <fullName evidence="3">Lipoprotein</fullName>
    </submittedName>
</protein>
<reference evidence="3" key="1">
    <citation type="submission" date="2016-04" db="EMBL/GenBank/DDBJ databases">
        <authorList>
            <person name="Evans L.H."/>
            <person name="Alamgir A."/>
            <person name="Owens N."/>
            <person name="Weber N.D."/>
            <person name="Virtaneva K."/>
            <person name="Barbian K."/>
            <person name="Babar A."/>
            <person name="Rosenke K."/>
        </authorList>
    </citation>
    <scope>NUCLEOTIDE SEQUENCE</scope>
    <source>
        <strain evidence="3">86</strain>
    </source>
</reference>
<gene>
    <name evidence="3" type="ORF">KL86APRO_10123</name>
</gene>
<dbReference type="Gene3D" id="1.10.287.1490">
    <property type="match status" value="1"/>
</dbReference>